<keyword evidence="1" id="KW-0378">Hydrolase</keyword>
<evidence type="ECO:0000313" key="5">
    <source>
        <dbReference type="Proteomes" id="UP001152799"/>
    </source>
</evidence>
<dbReference type="PANTHER" id="PTHR18934:SF257">
    <property type="entry name" value="ATP-DEPENDENT RNA HELICASE DHX30"/>
    <property type="match status" value="1"/>
</dbReference>
<keyword evidence="2" id="KW-0347">Helicase</keyword>
<name>A0A9N9QLZ2_9CUCU</name>
<dbReference type="Gene3D" id="3.40.50.300">
    <property type="entry name" value="P-loop containing nucleotide triphosphate hydrolases"/>
    <property type="match status" value="1"/>
</dbReference>
<protein>
    <recommendedName>
        <fullName evidence="3">Helicase C-terminal domain-containing protein</fullName>
    </recommendedName>
</protein>
<evidence type="ECO:0000256" key="2">
    <source>
        <dbReference type="ARBA" id="ARBA00022806"/>
    </source>
</evidence>
<dbReference type="OrthoDB" id="5600252at2759"/>
<gene>
    <name evidence="4" type="ORF">CEUTPL_LOCUS5068</name>
</gene>
<keyword evidence="2" id="KW-0547">Nucleotide-binding</keyword>
<feature type="domain" description="Helicase C-terminal" evidence="3">
    <location>
        <begin position="125"/>
        <end position="284"/>
    </location>
</feature>
<evidence type="ECO:0000313" key="4">
    <source>
        <dbReference type="EMBL" id="CAG9764428.1"/>
    </source>
</evidence>
<dbReference type="PANTHER" id="PTHR18934">
    <property type="entry name" value="ATP-DEPENDENT RNA HELICASE"/>
    <property type="match status" value="1"/>
</dbReference>
<accession>A0A9N9QLZ2</accession>
<dbReference type="GO" id="GO:0003678">
    <property type="term" value="F:DNA helicase activity"/>
    <property type="evidence" value="ECO:0007669"/>
    <property type="project" value="TreeGrafter"/>
</dbReference>
<reference evidence="4" key="1">
    <citation type="submission" date="2022-01" db="EMBL/GenBank/DDBJ databases">
        <authorList>
            <person name="King R."/>
        </authorList>
    </citation>
    <scope>NUCLEOTIDE SEQUENCE</scope>
</reference>
<dbReference type="Proteomes" id="UP001152799">
    <property type="component" value="Chromosome 2"/>
</dbReference>
<dbReference type="GO" id="GO:0016787">
    <property type="term" value="F:hydrolase activity"/>
    <property type="evidence" value="ECO:0007669"/>
    <property type="project" value="UniProtKB-KW"/>
</dbReference>
<dbReference type="PROSITE" id="PS51194">
    <property type="entry name" value="HELICASE_CTER"/>
    <property type="match status" value="1"/>
</dbReference>
<keyword evidence="2" id="KW-0067">ATP-binding</keyword>
<sequence>MNCAITRGELSCAKSSRMPHYVLETWINDNASSRIQLCQMAVTLRRMMAAISLAEKQCANRNNIVNIVEIAVKQNQTLNTTIDTEMFSESFDGAPMSIPSYHIDKFYLEEASASALYPKTLAMCSCDNHLAVIHEEVVVILQYIHEMRELDGAILVFLPDWLDLVKVQNLLYPSDNVVVHLVSSQSLNDSELHDIHSKPPPGKRKIILATDIAQSFISIDDLVYVVDTGMRKCEFFDIEQGINVFDLEWISRANANQRVGLTGSLGESYHFSLYTEERYRMFVD</sequence>
<evidence type="ECO:0000259" key="3">
    <source>
        <dbReference type="PROSITE" id="PS51194"/>
    </source>
</evidence>
<proteinExistence type="predicted"/>
<dbReference type="InterPro" id="IPR027417">
    <property type="entry name" value="P-loop_NTPase"/>
</dbReference>
<dbReference type="SUPFAM" id="SSF52540">
    <property type="entry name" value="P-loop containing nucleoside triphosphate hydrolases"/>
    <property type="match status" value="1"/>
</dbReference>
<dbReference type="InterPro" id="IPR001650">
    <property type="entry name" value="Helicase_C-like"/>
</dbReference>
<dbReference type="GO" id="GO:0002151">
    <property type="term" value="F:G-quadruplex RNA binding"/>
    <property type="evidence" value="ECO:0007669"/>
    <property type="project" value="TreeGrafter"/>
</dbReference>
<evidence type="ECO:0000256" key="1">
    <source>
        <dbReference type="ARBA" id="ARBA00022801"/>
    </source>
</evidence>
<dbReference type="GO" id="GO:0005737">
    <property type="term" value="C:cytoplasm"/>
    <property type="evidence" value="ECO:0007669"/>
    <property type="project" value="TreeGrafter"/>
</dbReference>
<dbReference type="AlphaFoldDB" id="A0A9N9QLZ2"/>
<dbReference type="GO" id="GO:0003724">
    <property type="term" value="F:RNA helicase activity"/>
    <property type="evidence" value="ECO:0007669"/>
    <property type="project" value="TreeGrafter"/>
</dbReference>
<dbReference type="EMBL" id="OU892278">
    <property type="protein sequence ID" value="CAG9764428.1"/>
    <property type="molecule type" value="Genomic_DNA"/>
</dbReference>
<organism evidence="4 5">
    <name type="scientific">Ceutorhynchus assimilis</name>
    <name type="common">cabbage seed weevil</name>
    <dbReference type="NCBI Taxonomy" id="467358"/>
    <lineage>
        <taxon>Eukaryota</taxon>
        <taxon>Metazoa</taxon>
        <taxon>Ecdysozoa</taxon>
        <taxon>Arthropoda</taxon>
        <taxon>Hexapoda</taxon>
        <taxon>Insecta</taxon>
        <taxon>Pterygota</taxon>
        <taxon>Neoptera</taxon>
        <taxon>Endopterygota</taxon>
        <taxon>Coleoptera</taxon>
        <taxon>Polyphaga</taxon>
        <taxon>Cucujiformia</taxon>
        <taxon>Curculionidae</taxon>
        <taxon>Ceutorhynchinae</taxon>
        <taxon>Ceutorhynchus</taxon>
    </lineage>
</organism>
<dbReference type="CDD" id="cd18791">
    <property type="entry name" value="SF2_C_RHA"/>
    <property type="match status" value="1"/>
</dbReference>
<dbReference type="GO" id="GO:0005634">
    <property type="term" value="C:nucleus"/>
    <property type="evidence" value="ECO:0007669"/>
    <property type="project" value="TreeGrafter"/>
</dbReference>
<keyword evidence="5" id="KW-1185">Reference proteome</keyword>